<proteinExistence type="inferred from homology"/>
<protein>
    <submittedName>
        <fullName evidence="6">Putative Hca operon transcriptional activator</fullName>
    </submittedName>
</protein>
<evidence type="ECO:0000256" key="3">
    <source>
        <dbReference type="ARBA" id="ARBA00023125"/>
    </source>
</evidence>
<dbReference type="Pfam" id="PF03466">
    <property type="entry name" value="LysR_substrate"/>
    <property type="match status" value="1"/>
</dbReference>
<dbReference type="GO" id="GO:0003700">
    <property type="term" value="F:DNA-binding transcription factor activity"/>
    <property type="evidence" value="ECO:0007669"/>
    <property type="project" value="InterPro"/>
</dbReference>
<gene>
    <name evidence="6" type="ORF">KL86CLO1_11253</name>
</gene>
<dbReference type="PANTHER" id="PTHR30346">
    <property type="entry name" value="TRANSCRIPTIONAL DUAL REGULATOR HCAR-RELATED"/>
    <property type="match status" value="1"/>
</dbReference>
<keyword evidence="4" id="KW-0804">Transcription</keyword>
<evidence type="ECO:0000256" key="4">
    <source>
        <dbReference type="ARBA" id="ARBA00023163"/>
    </source>
</evidence>
<evidence type="ECO:0000259" key="5">
    <source>
        <dbReference type="PROSITE" id="PS50931"/>
    </source>
</evidence>
<dbReference type="InterPro" id="IPR036388">
    <property type="entry name" value="WH-like_DNA-bd_sf"/>
</dbReference>
<reference evidence="6" key="1">
    <citation type="submission" date="2016-04" db="EMBL/GenBank/DDBJ databases">
        <authorList>
            <person name="Evans L.H."/>
            <person name="Alamgir A."/>
            <person name="Owens N."/>
            <person name="Weber N.D."/>
            <person name="Virtaneva K."/>
            <person name="Barbian K."/>
            <person name="Babar A."/>
            <person name="Rosenke K."/>
        </authorList>
    </citation>
    <scope>NUCLEOTIDE SEQUENCE</scope>
    <source>
        <strain evidence="6">86</strain>
    </source>
</reference>
<dbReference type="FunFam" id="1.10.10.10:FF:000001">
    <property type="entry name" value="LysR family transcriptional regulator"/>
    <property type="match status" value="1"/>
</dbReference>
<dbReference type="SUPFAM" id="SSF46785">
    <property type="entry name" value="Winged helix' DNA-binding domain"/>
    <property type="match status" value="1"/>
</dbReference>
<dbReference type="Gene3D" id="3.40.190.10">
    <property type="entry name" value="Periplasmic binding protein-like II"/>
    <property type="match status" value="2"/>
</dbReference>
<keyword evidence="3" id="KW-0238">DNA-binding</keyword>
<dbReference type="Gene3D" id="1.10.10.10">
    <property type="entry name" value="Winged helix-like DNA-binding domain superfamily/Winged helix DNA-binding domain"/>
    <property type="match status" value="1"/>
</dbReference>
<evidence type="ECO:0000256" key="1">
    <source>
        <dbReference type="ARBA" id="ARBA00009437"/>
    </source>
</evidence>
<dbReference type="InterPro" id="IPR005119">
    <property type="entry name" value="LysR_subst-bd"/>
</dbReference>
<dbReference type="AlphaFoldDB" id="A0A212JK19"/>
<dbReference type="InterPro" id="IPR036390">
    <property type="entry name" value="WH_DNA-bd_sf"/>
</dbReference>
<feature type="domain" description="HTH lysR-type" evidence="5">
    <location>
        <begin position="1"/>
        <end position="58"/>
    </location>
</feature>
<dbReference type="SUPFAM" id="SSF53850">
    <property type="entry name" value="Periplasmic binding protein-like II"/>
    <property type="match status" value="1"/>
</dbReference>
<dbReference type="PANTHER" id="PTHR30346:SF0">
    <property type="entry name" value="HCA OPERON TRANSCRIPTIONAL ACTIVATOR HCAR"/>
    <property type="match status" value="1"/>
</dbReference>
<dbReference type="PRINTS" id="PR00039">
    <property type="entry name" value="HTHLYSR"/>
</dbReference>
<evidence type="ECO:0000256" key="2">
    <source>
        <dbReference type="ARBA" id="ARBA00023015"/>
    </source>
</evidence>
<dbReference type="Pfam" id="PF00126">
    <property type="entry name" value="HTH_1"/>
    <property type="match status" value="1"/>
</dbReference>
<accession>A0A212JK19</accession>
<dbReference type="GO" id="GO:0032993">
    <property type="term" value="C:protein-DNA complex"/>
    <property type="evidence" value="ECO:0007669"/>
    <property type="project" value="TreeGrafter"/>
</dbReference>
<dbReference type="EMBL" id="FLUN01000001">
    <property type="protein sequence ID" value="SBV99760.1"/>
    <property type="molecule type" value="Genomic_DNA"/>
</dbReference>
<dbReference type="PROSITE" id="PS50931">
    <property type="entry name" value="HTH_LYSR"/>
    <property type="match status" value="1"/>
</dbReference>
<name>A0A212JK19_9FIRM</name>
<organism evidence="6">
    <name type="scientific">uncultured Eubacteriales bacterium</name>
    <dbReference type="NCBI Taxonomy" id="172733"/>
    <lineage>
        <taxon>Bacteria</taxon>
        <taxon>Bacillati</taxon>
        <taxon>Bacillota</taxon>
        <taxon>Clostridia</taxon>
        <taxon>Eubacteriales</taxon>
        <taxon>environmental samples</taxon>
    </lineage>
</organism>
<comment type="similarity">
    <text evidence="1">Belongs to the LysR transcriptional regulatory family.</text>
</comment>
<dbReference type="InterPro" id="IPR000847">
    <property type="entry name" value="LysR_HTH_N"/>
</dbReference>
<evidence type="ECO:0000313" key="6">
    <source>
        <dbReference type="EMBL" id="SBV99760.1"/>
    </source>
</evidence>
<sequence length="306" mass="34954">MNILKMKYFIDVADHLSFTKAAQQNYVSQTAVSQQIAAVERELEVQLFLRDKGRVALTPAGEAFYQDCARILRHYDKAVSRAQRIQCENGGVITIGFLTACKMSYLHDIINRFHQSYPNTDIKLRQCSFEGLRQLMESGELDVALAPACNLASSEHIHIEMAAWRRMGLLVSRENPLAQYDEITVDQMKDQDFVMISPQFAGQVFGHMVSQRRKEGFEPHIVETADSSEILVMLVELNRGACFLPEKTTIYNHSLCKMLHISDNEDNFDLSIAWQKDDASPALSCFLDCLRDFFHNRYEAWADANQ</sequence>
<dbReference type="GO" id="GO:0003677">
    <property type="term" value="F:DNA binding"/>
    <property type="evidence" value="ECO:0007669"/>
    <property type="project" value="UniProtKB-KW"/>
</dbReference>
<dbReference type="CDD" id="cd08414">
    <property type="entry name" value="PBP2_LTTR_aromatics_like"/>
    <property type="match status" value="1"/>
</dbReference>
<keyword evidence="2" id="KW-0805">Transcription regulation</keyword>